<accession>A0A0F9WHY6</accession>
<reference evidence="2" key="1">
    <citation type="journal article" date="2015" name="Nature">
        <title>Complex archaea that bridge the gap between prokaryotes and eukaryotes.</title>
        <authorList>
            <person name="Spang A."/>
            <person name="Saw J.H."/>
            <person name="Jorgensen S.L."/>
            <person name="Zaremba-Niedzwiedzka K."/>
            <person name="Martijn J."/>
            <person name="Lind A.E."/>
            <person name="van Eijk R."/>
            <person name="Schleper C."/>
            <person name="Guy L."/>
            <person name="Ettema T.J."/>
        </authorList>
    </citation>
    <scope>NUCLEOTIDE SEQUENCE</scope>
</reference>
<keyword evidence="1" id="KW-0812">Transmembrane</keyword>
<evidence type="ECO:0000313" key="2">
    <source>
        <dbReference type="EMBL" id="KKN85561.1"/>
    </source>
</evidence>
<feature type="transmembrane region" description="Helical" evidence="1">
    <location>
        <begin position="165"/>
        <end position="186"/>
    </location>
</feature>
<evidence type="ECO:0000256" key="1">
    <source>
        <dbReference type="SAM" id="Phobius"/>
    </source>
</evidence>
<keyword evidence="1" id="KW-1133">Transmembrane helix</keyword>
<protein>
    <submittedName>
        <fullName evidence="2">Uncharacterized protein</fullName>
    </submittedName>
</protein>
<dbReference type="AlphaFoldDB" id="A0A0F9WHY6"/>
<name>A0A0F9WHY6_9ZZZZ</name>
<comment type="caution">
    <text evidence="2">The sequence shown here is derived from an EMBL/GenBank/DDBJ whole genome shotgun (WGS) entry which is preliminary data.</text>
</comment>
<gene>
    <name evidence="2" type="ORF">LCGC14_0276890</name>
</gene>
<organism evidence="2">
    <name type="scientific">marine sediment metagenome</name>
    <dbReference type="NCBI Taxonomy" id="412755"/>
    <lineage>
        <taxon>unclassified sequences</taxon>
        <taxon>metagenomes</taxon>
        <taxon>ecological metagenomes</taxon>
    </lineage>
</organism>
<keyword evidence="1" id="KW-0472">Membrane</keyword>
<proteinExistence type="predicted"/>
<dbReference type="EMBL" id="LAZR01000157">
    <property type="protein sequence ID" value="KKN85561.1"/>
    <property type="molecule type" value="Genomic_DNA"/>
</dbReference>
<sequence length="368" mass="38665">MISAIERGVRRALEKGNAADPDFRVKVYEAAERAMIRVVTDKNQDEAEANRQRDELMAAIEAIEVDYPPAAYRDSQDGEAIPVDVAVATSGGGRSSFVAESPPGGLDAPVRQASAAGAARLAGERGIDTVPILSDPEQDRIARADDAWSPGGRRAPPARWAHRRLAISVIALVILLLVAVATWFALSRTSSDPTAVGSEQETTGRRVRVGSSDGVAAGASQENWIEVFAGGQIDRVSAETGGRVKAIDGAGGRAAVQIEGPADTEEAEISLLIGPGIVARLAGQKARGELTVGSPDDTPREFTIRCLFAGKTVCGRQRFSTTIGEETFVFDMDVPAGVDGPAQLAIGPGVGGNARDLNVYGFRLRPVE</sequence>